<evidence type="ECO:0000313" key="3">
    <source>
        <dbReference type="Proteomes" id="UP000482155"/>
    </source>
</evidence>
<dbReference type="CDD" id="cd03801">
    <property type="entry name" value="GT4_PimA-like"/>
    <property type="match status" value="1"/>
</dbReference>
<protein>
    <submittedName>
        <fullName evidence="2">Glycosyltransferase family 4 protein</fullName>
    </submittedName>
</protein>
<keyword evidence="2" id="KW-0808">Transferase</keyword>
<comment type="caution">
    <text evidence="2">The sequence shown here is derived from an EMBL/GenBank/DDBJ whole genome shotgun (WGS) entry which is preliminary data.</text>
</comment>
<dbReference type="AlphaFoldDB" id="A0A6B3SQ12"/>
<evidence type="ECO:0000259" key="1">
    <source>
        <dbReference type="Pfam" id="PF00534"/>
    </source>
</evidence>
<organism evidence="2 3">
    <name type="scientific">Noviherbaspirillum galbum</name>
    <dbReference type="NCBI Taxonomy" id="2709383"/>
    <lineage>
        <taxon>Bacteria</taxon>
        <taxon>Pseudomonadati</taxon>
        <taxon>Pseudomonadota</taxon>
        <taxon>Betaproteobacteria</taxon>
        <taxon>Burkholderiales</taxon>
        <taxon>Oxalobacteraceae</taxon>
        <taxon>Noviherbaspirillum</taxon>
    </lineage>
</organism>
<dbReference type="PANTHER" id="PTHR45947:SF3">
    <property type="entry name" value="SULFOQUINOVOSYL TRANSFERASE SQD2"/>
    <property type="match status" value="1"/>
</dbReference>
<feature type="domain" description="Glycosyl transferase family 1" evidence="1">
    <location>
        <begin position="171"/>
        <end position="338"/>
    </location>
</feature>
<dbReference type="InterPro" id="IPR050194">
    <property type="entry name" value="Glycosyltransferase_grp1"/>
</dbReference>
<sequence>MRIVIITNHPPPFRIPVYEIIGKMPDVELQVIFCSRREPNRRWMLPPLNFNHVFLKERFVTRGDNFIHNNPDVLAALRRFRPDVIVTTGFNPTYLYAFGYAVLTGAAHVPMTDGTDLSERALSNWHKRIRTIVYSRSQAFLSASDGGQRLYESYGIPAADCFKSCLCIANEEYRLHTPFEEKRYDFIFCGRLVEGKNPGFALEVAAEAARRLGRQTSLLYVGNGTQEDALRESAAGLAGLVQADFHGFAEQEELPALYDSARIFLFPTLADVWGVVANEAAAAGLPIIVSPHAGVVGELVLEGENGYVRALDNEAWTERAIALLTQPELYADFSRRSRTLAGQYTFKHAAEGVVAACRHAVSVKKPRKQAAASERTKVG</sequence>
<dbReference type="PANTHER" id="PTHR45947">
    <property type="entry name" value="SULFOQUINOVOSYL TRANSFERASE SQD2"/>
    <property type="match status" value="1"/>
</dbReference>
<dbReference type="GO" id="GO:0016757">
    <property type="term" value="F:glycosyltransferase activity"/>
    <property type="evidence" value="ECO:0007669"/>
    <property type="project" value="InterPro"/>
</dbReference>
<name>A0A6B3SQ12_9BURK</name>
<proteinExistence type="predicted"/>
<evidence type="ECO:0000313" key="2">
    <source>
        <dbReference type="EMBL" id="NEX62731.1"/>
    </source>
</evidence>
<dbReference type="InterPro" id="IPR001296">
    <property type="entry name" value="Glyco_trans_1"/>
</dbReference>
<dbReference type="Pfam" id="PF00534">
    <property type="entry name" value="Glycos_transf_1"/>
    <property type="match status" value="1"/>
</dbReference>
<gene>
    <name evidence="2" type="ORF">G3574_16715</name>
</gene>
<dbReference type="SUPFAM" id="SSF53756">
    <property type="entry name" value="UDP-Glycosyltransferase/glycogen phosphorylase"/>
    <property type="match status" value="1"/>
</dbReference>
<dbReference type="Proteomes" id="UP000482155">
    <property type="component" value="Unassembled WGS sequence"/>
</dbReference>
<dbReference type="EMBL" id="JAAIVB010000055">
    <property type="protein sequence ID" value="NEX62731.1"/>
    <property type="molecule type" value="Genomic_DNA"/>
</dbReference>
<keyword evidence="3" id="KW-1185">Reference proteome</keyword>
<dbReference type="Gene3D" id="3.40.50.2000">
    <property type="entry name" value="Glycogen Phosphorylase B"/>
    <property type="match status" value="2"/>
</dbReference>
<reference evidence="2 3" key="1">
    <citation type="submission" date="2020-02" db="EMBL/GenBank/DDBJ databases">
        <authorList>
            <person name="Kim M.K."/>
        </authorList>
    </citation>
    <scope>NUCLEOTIDE SEQUENCE [LARGE SCALE GENOMIC DNA]</scope>
    <source>
        <strain evidence="2 3">17J57-3</strain>
    </source>
</reference>
<dbReference type="RefSeq" id="WP_163965529.1">
    <property type="nucleotide sequence ID" value="NZ_JAAIVB010000055.1"/>
</dbReference>
<accession>A0A6B3SQ12</accession>